<dbReference type="AlphaFoldDB" id="A0A918N8H0"/>
<proteinExistence type="predicted"/>
<evidence type="ECO:0000256" key="3">
    <source>
        <dbReference type="ARBA" id="ARBA00022692"/>
    </source>
</evidence>
<dbReference type="InterPro" id="IPR023380">
    <property type="entry name" value="DsbB-like_sf"/>
</dbReference>
<dbReference type="Pfam" id="PF02600">
    <property type="entry name" value="DsbB"/>
    <property type="match status" value="1"/>
</dbReference>
<keyword evidence="7" id="KW-0676">Redox-active center</keyword>
<keyword evidence="2" id="KW-1003">Cell membrane</keyword>
<dbReference type="PANTHER" id="PTHR36570:SF2">
    <property type="entry name" value="DISULFIDE BOND FORMATION PROTEIN B"/>
    <property type="match status" value="1"/>
</dbReference>
<evidence type="ECO:0000256" key="8">
    <source>
        <dbReference type="SAM" id="Phobius"/>
    </source>
</evidence>
<comment type="caution">
    <text evidence="9">The sequence shown here is derived from an EMBL/GenBank/DDBJ whole genome shotgun (WGS) entry which is preliminary data.</text>
</comment>
<evidence type="ECO:0000256" key="5">
    <source>
        <dbReference type="ARBA" id="ARBA00022989"/>
    </source>
</evidence>
<comment type="subcellular location">
    <subcellularLocation>
        <location evidence="1">Cell membrane</location>
        <topology evidence="1">Multi-pass membrane protein</topology>
    </subcellularLocation>
</comment>
<gene>
    <name evidence="9" type="primary">dsbB</name>
    <name evidence="9" type="ORF">GCM10007392_13140</name>
</gene>
<organism evidence="9 10">
    <name type="scientific">Saccharospirillum salsuginis</name>
    <dbReference type="NCBI Taxonomy" id="418750"/>
    <lineage>
        <taxon>Bacteria</taxon>
        <taxon>Pseudomonadati</taxon>
        <taxon>Pseudomonadota</taxon>
        <taxon>Gammaproteobacteria</taxon>
        <taxon>Oceanospirillales</taxon>
        <taxon>Saccharospirillaceae</taxon>
        <taxon>Saccharospirillum</taxon>
    </lineage>
</organism>
<keyword evidence="5 8" id="KW-1133">Transmembrane helix</keyword>
<dbReference type="GO" id="GO:0015035">
    <property type="term" value="F:protein-disulfide reductase activity"/>
    <property type="evidence" value="ECO:0007669"/>
    <property type="project" value="InterPro"/>
</dbReference>
<dbReference type="SUPFAM" id="SSF158442">
    <property type="entry name" value="DsbB-like"/>
    <property type="match status" value="1"/>
</dbReference>
<dbReference type="RefSeq" id="WP_189607721.1">
    <property type="nucleotide sequence ID" value="NZ_BMXR01000003.1"/>
</dbReference>
<keyword evidence="4" id="KW-0249">Electron transport</keyword>
<keyword evidence="6 8" id="KW-0472">Membrane</keyword>
<keyword evidence="4" id="KW-0813">Transport</keyword>
<evidence type="ECO:0000256" key="1">
    <source>
        <dbReference type="ARBA" id="ARBA00004651"/>
    </source>
</evidence>
<keyword evidence="10" id="KW-1185">Reference proteome</keyword>
<evidence type="ECO:0000256" key="7">
    <source>
        <dbReference type="ARBA" id="ARBA00023284"/>
    </source>
</evidence>
<sequence>MESPSLPDKIDRWMATPWYWLAILLGGIALEAIALFYQHVLDEPPCVLCIHARLWTFGAIVAGSLGLILYRRWPGRLFSQGVLIVSLAGLLERSYVALRVERGTYDGVCGMDPGYPDWLPLDDWFPNVLQVWTMCGYSPDFLFGLTMVEALTYGTAILLVLALAGAVVMAVKRTS</sequence>
<evidence type="ECO:0000256" key="4">
    <source>
        <dbReference type="ARBA" id="ARBA00022982"/>
    </source>
</evidence>
<evidence type="ECO:0000313" key="9">
    <source>
        <dbReference type="EMBL" id="GGX47658.1"/>
    </source>
</evidence>
<accession>A0A918N8H0</accession>
<reference evidence="9" key="1">
    <citation type="journal article" date="2014" name="Int. J. Syst. Evol. Microbiol.">
        <title>Complete genome sequence of Corynebacterium casei LMG S-19264T (=DSM 44701T), isolated from a smear-ripened cheese.</title>
        <authorList>
            <consortium name="US DOE Joint Genome Institute (JGI-PGF)"/>
            <person name="Walter F."/>
            <person name="Albersmeier A."/>
            <person name="Kalinowski J."/>
            <person name="Ruckert C."/>
        </authorList>
    </citation>
    <scope>NUCLEOTIDE SEQUENCE</scope>
    <source>
        <strain evidence="9">KCTC 22169</strain>
    </source>
</reference>
<evidence type="ECO:0000313" key="10">
    <source>
        <dbReference type="Proteomes" id="UP000626148"/>
    </source>
</evidence>
<protein>
    <submittedName>
        <fullName evidence="9">Disulfide bond formation protein B</fullName>
    </submittedName>
</protein>
<dbReference type="EMBL" id="BMXR01000003">
    <property type="protein sequence ID" value="GGX47658.1"/>
    <property type="molecule type" value="Genomic_DNA"/>
</dbReference>
<name>A0A918N8H0_9GAMM</name>
<dbReference type="InterPro" id="IPR050183">
    <property type="entry name" value="DsbB"/>
</dbReference>
<dbReference type="Gene3D" id="1.20.1550.10">
    <property type="entry name" value="DsbB-like"/>
    <property type="match status" value="1"/>
</dbReference>
<dbReference type="Proteomes" id="UP000626148">
    <property type="component" value="Unassembled WGS sequence"/>
</dbReference>
<feature type="transmembrane region" description="Helical" evidence="8">
    <location>
        <begin position="150"/>
        <end position="171"/>
    </location>
</feature>
<feature type="transmembrane region" description="Helical" evidence="8">
    <location>
        <begin position="52"/>
        <end position="70"/>
    </location>
</feature>
<dbReference type="GO" id="GO:0005886">
    <property type="term" value="C:plasma membrane"/>
    <property type="evidence" value="ECO:0007669"/>
    <property type="project" value="UniProtKB-SubCell"/>
</dbReference>
<dbReference type="GO" id="GO:0006457">
    <property type="term" value="P:protein folding"/>
    <property type="evidence" value="ECO:0007669"/>
    <property type="project" value="InterPro"/>
</dbReference>
<dbReference type="InterPro" id="IPR003752">
    <property type="entry name" value="DiS_bond_form_DsbB/BdbC"/>
</dbReference>
<evidence type="ECO:0000256" key="2">
    <source>
        <dbReference type="ARBA" id="ARBA00022475"/>
    </source>
</evidence>
<feature type="transmembrane region" description="Helical" evidence="8">
    <location>
        <begin position="18"/>
        <end position="40"/>
    </location>
</feature>
<evidence type="ECO:0000256" key="6">
    <source>
        <dbReference type="ARBA" id="ARBA00023136"/>
    </source>
</evidence>
<dbReference type="PANTHER" id="PTHR36570">
    <property type="entry name" value="DISULFIDE BOND FORMATION PROTEIN B"/>
    <property type="match status" value="1"/>
</dbReference>
<keyword evidence="3 8" id="KW-0812">Transmembrane</keyword>
<reference evidence="9" key="2">
    <citation type="submission" date="2020-09" db="EMBL/GenBank/DDBJ databases">
        <authorList>
            <person name="Sun Q."/>
            <person name="Kim S."/>
        </authorList>
    </citation>
    <scope>NUCLEOTIDE SEQUENCE</scope>
    <source>
        <strain evidence="9">KCTC 22169</strain>
    </source>
</reference>